<dbReference type="InterPro" id="IPR035996">
    <property type="entry name" value="4pyrrol_Methylase_sf"/>
</dbReference>
<evidence type="ECO:0000256" key="1">
    <source>
        <dbReference type="ARBA" id="ARBA00022490"/>
    </source>
</evidence>
<dbReference type="InterPro" id="IPR053910">
    <property type="entry name" value="RsmI_HTH"/>
</dbReference>
<evidence type="ECO:0000256" key="4">
    <source>
        <dbReference type="ARBA" id="ARBA00022679"/>
    </source>
</evidence>
<feature type="domain" description="RsmI HTH" evidence="8">
    <location>
        <begin position="261"/>
        <end position="306"/>
    </location>
</feature>
<dbReference type="PROSITE" id="PS01296">
    <property type="entry name" value="RSMI"/>
    <property type="match status" value="1"/>
</dbReference>
<name>A0A554XAE3_9BURK</name>
<dbReference type="PANTHER" id="PTHR46111:SF1">
    <property type="entry name" value="RIBOSOMAL RNA SMALL SUBUNIT METHYLTRANSFERASE I"/>
    <property type="match status" value="1"/>
</dbReference>
<keyword evidence="5 6" id="KW-0949">S-adenosyl-L-methionine</keyword>
<accession>A0A554XAE3</accession>
<feature type="domain" description="Tetrapyrrole methylase" evidence="7">
    <location>
        <begin position="34"/>
        <end position="227"/>
    </location>
</feature>
<keyword evidence="10" id="KW-1185">Reference proteome</keyword>
<reference evidence="9 10" key="1">
    <citation type="submission" date="2019-07" db="EMBL/GenBank/DDBJ databases">
        <title>Tepidimonas taiwanensis I1-1 draft genome.</title>
        <authorList>
            <person name="Da Costa M.S."/>
            <person name="Froufe H.J.C."/>
            <person name="Egas C."/>
            <person name="Albuquerque L."/>
        </authorList>
    </citation>
    <scope>NUCLEOTIDE SEQUENCE [LARGE SCALE GENOMIC DNA]</scope>
    <source>
        <strain evidence="9 10">I1-1</strain>
    </source>
</reference>
<gene>
    <name evidence="9" type="primary">rsmI_1</name>
    <name evidence="6" type="synonym">rsmI</name>
    <name evidence="9" type="ORF">Ttaiw_00905</name>
</gene>
<keyword evidence="1 6" id="KW-0963">Cytoplasm</keyword>
<evidence type="ECO:0000259" key="8">
    <source>
        <dbReference type="Pfam" id="PF23016"/>
    </source>
</evidence>
<comment type="function">
    <text evidence="6">Catalyzes the 2'-O-methylation of the ribose of cytidine 1402 (C1402) in 16S rRNA.</text>
</comment>
<dbReference type="Pfam" id="PF00590">
    <property type="entry name" value="TP_methylase"/>
    <property type="match status" value="1"/>
</dbReference>
<comment type="catalytic activity">
    <reaction evidence="6">
        <text>cytidine(1402) in 16S rRNA + S-adenosyl-L-methionine = 2'-O-methylcytidine(1402) in 16S rRNA + S-adenosyl-L-homocysteine + H(+)</text>
        <dbReference type="Rhea" id="RHEA:42924"/>
        <dbReference type="Rhea" id="RHEA-COMP:10285"/>
        <dbReference type="Rhea" id="RHEA-COMP:10286"/>
        <dbReference type="ChEBI" id="CHEBI:15378"/>
        <dbReference type="ChEBI" id="CHEBI:57856"/>
        <dbReference type="ChEBI" id="CHEBI:59789"/>
        <dbReference type="ChEBI" id="CHEBI:74495"/>
        <dbReference type="ChEBI" id="CHEBI:82748"/>
        <dbReference type="EC" id="2.1.1.198"/>
    </reaction>
</comment>
<organism evidence="9 10">
    <name type="scientific">Tepidimonas taiwanensis</name>
    <dbReference type="NCBI Taxonomy" id="307486"/>
    <lineage>
        <taxon>Bacteria</taxon>
        <taxon>Pseudomonadati</taxon>
        <taxon>Pseudomonadota</taxon>
        <taxon>Betaproteobacteria</taxon>
        <taxon>Burkholderiales</taxon>
        <taxon>Tepidimonas</taxon>
    </lineage>
</organism>
<evidence type="ECO:0000256" key="5">
    <source>
        <dbReference type="ARBA" id="ARBA00022691"/>
    </source>
</evidence>
<dbReference type="SUPFAM" id="SSF53790">
    <property type="entry name" value="Tetrapyrrole methylase"/>
    <property type="match status" value="1"/>
</dbReference>
<keyword evidence="2 6" id="KW-0698">rRNA processing</keyword>
<dbReference type="Pfam" id="PF23016">
    <property type="entry name" value="RsmI_C"/>
    <property type="match status" value="1"/>
</dbReference>
<dbReference type="InterPro" id="IPR014777">
    <property type="entry name" value="4pyrrole_Mease_sub1"/>
</dbReference>
<keyword evidence="3 6" id="KW-0489">Methyltransferase</keyword>
<comment type="subcellular location">
    <subcellularLocation>
        <location evidence="6">Cytoplasm</location>
    </subcellularLocation>
</comment>
<dbReference type="InterPro" id="IPR018063">
    <property type="entry name" value="SAM_MeTrfase_RsmI_CS"/>
</dbReference>
<dbReference type="PANTHER" id="PTHR46111">
    <property type="entry name" value="RIBOSOMAL RNA SMALL SUBUNIT METHYLTRANSFERASE I"/>
    <property type="match status" value="1"/>
</dbReference>
<dbReference type="InterPro" id="IPR008189">
    <property type="entry name" value="rRNA_ssu_MeTfrase_I"/>
</dbReference>
<dbReference type="Proteomes" id="UP000317763">
    <property type="component" value="Unassembled WGS sequence"/>
</dbReference>
<dbReference type="HAMAP" id="MF_01877">
    <property type="entry name" value="16SrRNA_methyltr_I"/>
    <property type="match status" value="1"/>
</dbReference>
<protein>
    <recommendedName>
        <fullName evidence="6">Ribosomal RNA small subunit methyltransferase I</fullName>
        <ecNumber evidence="6">2.1.1.198</ecNumber>
    </recommendedName>
    <alternativeName>
        <fullName evidence="6">16S rRNA 2'-O-ribose C1402 methyltransferase</fullName>
    </alternativeName>
    <alternativeName>
        <fullName evidence="6">rRNA (cytidine-2'-O-)-methyltransferase RsmI</fullName>
    </alternativeName>
</protein>
<dbReference type="EMBL" id="VJOM01000007">
    <property type="protein sequence ID" value="TSE32797.1"/>
    <property type="molecule type" value="Genomic_DNA"/>
</dbReference>
<dbReference type="InterPro" id="IPR000878">
    <property type="entry name" value="4pyrrol_Mease"/>
</dbReference>
<evidence type="ECO:0000256" key="3">
    <source>
        <dbReference type="ARBA" id="ARBA00022603"/>
    </source>
</evidence>
<evidence type="ECO:0000313" key="9">
    <source>
        <dbReference type="EMBL" id="TSE32797.1"/>
    </source>
</evidence>
<dbReference type="Gene3D" id="3.30.950.10">
    <property type="entry name" value="Methyltransferase, Cobalt-precorrin-4 Transmethylase, Domain 2"/>
    <property type="match status" value="1"/>
</dbReference>
<dbReference type="STRING" id="307486.GCA_000807215_01348"/>
<dbReference type="NCBIfam" id="TIGR00096">
    <property type="entry name" value="16S rRNA (cytidine(1402)-2'-O)-methyltransferase"/>
    <property type="match status" value="1"/>
</dbReference>
<dbReference type="PIRSF" id="PIRSF005917">
    <property type="entry name" value="MTase_YraL"/>
    <property type="match status" value="1"/>
</dbReference>
<dbReference type="EC" id="2.1.1.198" evidence="6"/>
<evidence type="ECO:0000256" key="6">
    <source>
        <dbReference type="HAMAP-Rule" id="MF_01877"/>
    </source>
</evidence>
<evidence type="ECO:0000259" key="7">
    <source>
        <dbReference type="Pfam" id="PF00590"/>
    </source>
</evidence>
<keyword evidence="4 6" id="KW-0808">Transferase</keyword>
<dbReference type="GO" id="GO:0005737">
    <property type="term" value="C:cytoplasm"/>
    <property type="evidence" value="ECO:0007669"/>
    <property type="project" value="UniProtKB-SubCell"/>
</dbReference>
<dbReference type="InterPro" id="IPR014776">
    <property type="entry name" value="4pyrrole_Mease_sub2"/>
</dbReference>
<proteinExistence type="inferred from homology"/>
<dbReference type="GO" id="GO:0070677">
    <property type="term" value="F:rRNA (cytosine-2'-O-)-methyltransferase activity"/>
    <property type="evidence" value="ECO:0007669"/>
    <property type="project" value="UniProtKB-UniRule"/>
</dbReference>
<comment type="similarity">
    <text evidence="6">Belongs to the methyltransferase superfamily. RsmI family.</text>
</comment>
<evidence type="ECO:0000256" key="2">
    <source>
        <dbReference type="ARBA" id="ARBA00022552"/>
    </source>
</evidence>
<dbReference type="Gene3D" id="3.40.1010.10">
    <property type="entry name" value="Cobalt-precorrin-4 Transmethylase, Domain 1"/>
    <property type="match status" value="1"/>
</dbReference>
<dbReference type="CDD" id="cd11648">
    <property type="entry name" value="RsmI"/>
    <property type="match status" value="1"/>
</dbReference>
<comment type="caution">
    <text evidence="9">The sequence shown here is derived from an EMBL/GenBank/DDBJ whole genome shotgun (WGS) entry which is preliminary data.</text>
</comment>
<dbReference type="FunFam" id="3.40.1010.10:FF:000007">
    <property type="entry name" value="Ribosomal RNA small subunit methyltransferase I"/>
    <property type="match status" value="1"/>
</dbReference>
<dbReference type="AlphaFoldDB" id="A0A554XAE3"/>
<sequence>MNDLPLSAGLPASPDHAGPLARLARDQHYPAGALYVVATPIGNLADITLRALYVLTLADAIACEDTRHTRHLLQAYGVQATLLAVHEHNERQATEGILARLRAGERIALVSDAGTPGVSDPGARLCAAVRAAGLRVVPVPGPSSVTALLSVAGIAEGAVTFVGFLPPRGAARERAWQRWRALDTGLVLLESPHRIDALARELAALGERPVTVGRELTKQFEEIATLPCAALEAWLAADAQRHRGEFTLVVHPPAAPPADDDALPAEAQRVLALLLAELPVKTAARLASAITGVPKGALYQAALAQRAVSPD</sequence>
<evidence type="ECO:0000313" key="10">
    <source>
        <dbReference type="Proteomes" id="UP000317763"/>
    </source>
</evidence>